<feature type="compositionally biased region" description="Gly residues" evidence="1">
    <location>
        <begin position="803"/>
        <end position="815"/>
    </location>
</feature>
<dbReference type="CDD" id="cd05402">
    <property type="entry name" value="NT_PAP_TUTase"/>
    <property type="match status" value="1"/>
</dbReference>
<accession>A0A238FQK8</accession>
<dbReference type="STRING" id="269621.A0A238FQK8"/>
<proteinExistence type="predicted"/>
<feature type="compositionally biased region" description="Polar residues" evidence="1">
    <location>
        <begin position="49"/>
        <end position="58"/>
    </location>
</feature>
<dbReference type="GO" id="GO:0010605">
    <property type="term" value="P:negative regulation of macromolecule metabolic process"/>
    <property type="evidence" value="ECO:0007669"/>
    <property type="project" value="UniProtKB-ARBA"/>
</dbReference>
<feature type="domain" description="Poly(A) RNA polymerase mitochondrial-like central palm" evidence="2">
    <location>
        <begin position="315"/>
        <end position="465"/>
    </location>
</feature>
<dbReference type="PANTHER" id="PTHR12271">
    <property type="entry name" value="POLY A POLYMERASE CID PAP -RELATED"/>
    <property type="match status" value="1"/>
</dbReference>
<dbReference type="PANTHER" id="PTHR12271:SF40">
    <property type="entry name" value="POLY(A) RNA POLYMERASE GLD2"/>
    <property type="match status" value="1"/>
</dbReference>
<evidence type="ECO:0000313" key="3">
    <source>
        <dbReference type="EMBL" id="SCV74481.1"/>
    </source>
</evidence>
<reference evidence="4" key="1">
    <citation type="submission" date="2016-09" db="EMBL/GenBank/DDBJ databases">
        <authorList>
            <person name="Jeantristanb JTB J.-T."/>
            <person name="Ricardo R."/>
        </authorList>
    </citation>
    <scope>NUCLEOTIDE SEQUENCE [LARGE SCALE GENOMIC DNA]</scope>
</reference>
<dbReference type="SUPFAM" id="SSF81631">
    <property type="entry name" value="PAP/OAS1 substrate-binding domain"/>
    <property type="match status" value="1"/>
</dbReference>
<dbReference type="Gene3D" id="1.10.1410.10">
    <property type="match status" value="1"/>
</dbReference>
<feature type="compositionally biased region" description="Low complexity" evidence="1">
    <location>
        <begin position="822"/>
        <end position="831"/>
    </location>
</feature>
<feature type="compositionally biased region" description="Low complexity" evidence="1">
    <location>
        <begin position="154"/>
        <end position="165"/>
    </location>
</feature>
<keyword evidence="4" id="KW-1185">Reference proteome</keyword>
<feature type="compositionally biased region" description="Low complexity" evidence="1">
    <location>
        <begin position="96"/>
        <end position="111"/>
    </location>
</feature>
<name>A0A238FQK8_9BASI</name>
<evidence type="ECO:0000313" key="4">
    <source>
        <dbReference type="Proteomes" id="UP000198372"/>
    </source>
</evidence>
<dbReference type="Pfam" id="PF22600">
    <property type="entry name" value="MTPAP-like_central"/>
    <property type="match status" value="1"/>
</dbReference>
<feature type="compositionally biased region" description="Basic and acidic residues" evidence="1">
    <location>
        <begin position="115"/>
        <end position="129"/>
    </location>
</feature>
<dbReference type="InterPro" id="IPR043519">
    <property type="entry name" value="NT_sf"/>
</dbReference>
<evidence type="ECO:0000256" key="1">
    <source>
        <dbReference type="SAM" id="MobiDB-lite"/>
    </source>
</evidence>
<sequence>MPPRNRSRGKGKAADQSRSQSQPPQSDHYHSTVAASPSTSRPIKPLPTRSLSRANNTLVHAHHDASTPVPAPPTRESAPSIVTDTAAPSRPEPHLAVASSSASTAAGAAASNEPTSEHRKNVRTPEGRKAKQRAARLFDSNPANTLPHHDHQRTAPAPTTLSSTSQDGGDSSVPRSAPGSASSDQAPIRDYDDGLLQDPDAGSFDRDLGKLYVPNDQHSLESPQASRQPISGHDGHDGQVDEADNDPFNEGFYEHQHGPQSSQSSHGSYTDDPASHDERPLDSAKHCATSGKNIALECTGAVKLLSNFDEETRLPREEVLLARNKLITMLEDFMNAQRFNWGHSHNPFFMPIHIEPFGSVRFGLATEVSDLDMCLFDPYRPEGFTDKFFSSSDLTNKSLPQIYNPRSLATKLQSLPYIRQAIPIPFATVPIVKIEAVVDGYVIQGDINTNERLGVLNSRLITAYCELHPMFRLFCVFLKHWARSRELNDPSGSKGPITMSSYTVILLAINYLQQIDHLPNLQDKDLIERTSTPQTRFFSTPRVRKTHGKSSIQGSTGWDTTFVEDYPGQWYDGPVTTKTGLLKEWVLGFFTYYSGEDPTSFDSERHVVAIKLGRAMARERRYLSSLSVLDGGIEGFAPVATGRDPASALADGTMSGERTDPDLIDGLRHLNIEPIDVRLASRSSSPIEYDDFEEPRAWQTHALVVQDPFYVERNTASNIRPEVVDMIKGEMKRARTMVEMGLGIEQICERLRPGEGARKLRRRYRAKDHKVSPGEFLPTQWTPELARGSNGNAEVGTKDGRAGGKSGRAGRSGGQGRRRGRSGAPPSSDGARPPLQRYATSSSEGHIVYEPPRRW</sequence>
<feature type="region of interest" description="Disordered" evidence="1">
    <location>
        <begin position="1"/>
        <end position="285"/>
    </location>
</feature>
<feature type="compositionally biased region" description="Basic residues" evidence="1">
    <location>
        <begin position="1"/>
        <end position="11"/>
    </location>
</feature>
<dbReference type="OrthoDB" id="2274644at2759"/>
<feature type="compositionally biased region" description="Low complexity" evidence="1">
    <location>
        <begin position="16"/>
        <end position="26"/>
    </location>
</feature>
<feature type="compositionally biased region" description="Basic and acidic residues" evidence="1">
    <location>
        <begin position="273"/>
        <end position="285"/>
    </location>
</feature>
<feature type="region of interest" description="Disordered" evidence="1">
    <location>
        <begin position="763"/>
        <end position="855"/>
    </location>
</feature>
<dbReference type="EMBL" id="FMSP01000021">
    <property type="protein sequence ID" value="SCV74481.1"/>
    <property type="molecule type" value="Genomic_DNA"/>
</dbReference>
<dbReference type="GO" id="GO:0016779">
    <property type="term" value="F:nucleotidyltransferase activity"/>
    <property type="evidence" value="ECO:0007669"/>
    <property type="project" value="UniProtKB-ARBA"/>
</dbReference>
<dbReference type="Gene3D" id="3.30.460.10">
    <property type="entry name" value="Beta Polymerase, domain 2"/>
    <property type="match status" value="1"/>
</dbReference>
<dbReference type="AlphaFoldDB" id="A0A238FQK8"/>
<evidence type="ECO:0000259" key="2">
    <source>
        <dbReference type="Pfam" id="PF22600"/>
    </source>
</evidence>
<dbReference type="InterPro" id="IPR054708">
    <property type="entry name" value="MTPAP-like_central"/>
</dbReference>
<dbReference type="GO" id="GO:0031123">
    <property type="term" value="P:RNA 3'-end processing"/>
    <property type="evidence" value="ECO:0007669"/>
    <property type="project" value="TreeGrafter"/>
</dbReference>
<organism evidence="3 4">
    <name type="scientific">Microbotryum intermedium</name>
    <dbReference type="NCBI Taxonomy" id="269621"/>
    <lineage>
        <taxon>Eukaryota</taxon>
        <taxon>Fungi</taxon>
        <taxon>Dikarya</taxon>
        <taxon>Basidiomycota</taxon>
        <taxon>Pucciniomycotina</taxon>
        <taxon>Microbotryomycetes</taxon>
        <taxon>Microbotryales</taxon>
        <taxon>Microbotryaceae</taxon>
        <taxon>Microbotryum</taxon>
    </lineage>
</organism>
<feature type="compositionally biased region" description="Polar residues" evidence="1">
    <location>
        <begin position="216"/>
        <end position="229"/>
    </location>
</feature>
<protein>
    <submittedName>
        <fullName evidence="3">BQ2448_8120 protein</fullName>
    </submittedName>
</protein>
<dbReference type="Proteomes" id="UP000198372">
    <property type="component" value="Unassembled WGS sequence"/>
</dbReference>
<feature type="compositionally biased region" description="Low complexity" evidence="1">
    <location>
        <begin position="258"/>
        <end position="268"/>
    </location>
</feature>
<dbReference type="SUPFAM" id="SSF81301">
    <property type="entry name" value="Nucleotidyltransferase"/>
    <property type="match status" value="1"/>
</dbReference>
<gene>
    <name evidence="3" type="ORF">BQ2448_8120</name>
</gene>